<dbReference type="OrthoDB" id="10262413at2759"/>
<dbReference type="STRING" id="930089.W6XN77"/>
<dbReference type="HOGENOM" id="CLU_2170631_0_0_1"/>
<organism evidence="1 2">
    <name type="scientific">Cochliobolus carbonum (strain 26-R-13)</name>
    <name type="common">Maize leaf spot fungus</name>
    <name type="synonym">Bipolaris zeicola</name>
    <dbReference type="NCBI Taxonomy" id="930089"/>
    <lineage>
        <taxon>Eukaryota</taxon>
        <taxon>Fungi</taxon>
        <taxon>Dikarya</taxon>
        <taxon>Ascomycota</taxon>
        <taxon>Pezizomycotina</taxon>
        <taxon>Dothideomycetes</taxon>
        <taxon>Pleosporomycetidae</taxon>
        <taxon>Pleosporales</taxon>
        <taxon>Pleosporineae</taxon>
        <taxon>Pleosporaceae</taxon>
        <taxon>Bipolaris</taxon>
    </lineage>
</organism>
<keyword evidence="2" id="KW-1185">Reference proteome</keyword>
<evidence type="ECO:0000313" key="1">
    <source>
        <dbReference type="EMBL" id="EUC28747.1"/>
    </source>
</evidence>
<dbReference type="EMBL" id="KI964789">
    <property type="protein sequence ID" value="EUC28747.1"/>
    <property type="molecule type" value="Genomic_DNA"/>
</dbReference>
<evidence type="ECO:0000313" key="2">
    <source>
        <dbReference type="Proteomes" id="UP000053841"/>
    </source>
</evidence>
<dbReference type="Proteomes" id="UP000053841">
    <property type="component" value="Unassembled WGS sequence"/>
</dbReference>
<name>W6XN77_COCC2</name>
<dbReference type="RefSeq" id="XP_007716933.1">
    <property type="nucleotide sequence ID" value="XM_007718743.1"/>
</dbReference>
<accession>W6XN77</accession>
<protein>
    <submittedName>
        <fullName evidence="1">Uncharacterized protein</fullName>
    </submittedName>
</protein>
<dbReference type="GeneID" id="19152708"/>
<sequence>MIIRMAPFAYVRGGSGIARFMGMAKVMGGIPTVDGVTMGALLNVINSSAGTPTKDITYDEALDKSGETIAWFLKAKNRASEMKAHKKLGWQPKDTPLLEDIESGSYAIKK</sequence>
<proteinExistence type="predicted"/>
<gene>
    <name evidence="1" type="ORF">COCCADRAFT_8914</name>
</gene>
<dbReference type="KEGG" id="bze:COCCADRAFT_8914"/>
<dbReference type="AlphaFoldDB" id="W6XN77"/>
<reference evidence="1 2" key="1">
    <citation type="journal article" date="2013" name="PLoS Genet.">
        <title>Comparative genome structure, secondary metabolite, and effector coding capacity across Cochliobolus pathogens.</title>
        <authorList>
            <person name="Condon B.J."/>
            <person name="Leng Y."/>
            <person name="Wu D."/>
            <person name="Bushley K.E."/>
            <person name="Ohm R.A."/>
            <person name="Otillar R."/>
            <person name="Martin J."/>
            <person name="Schackwitz W."/>
            <person name="Grimwood J."/>
            <person name="MohdZainudin N."/>
            <person name="Xue C."/>
            <person name="Wang R."/>
            <person name="Manning V.A."/>
            <person name="Dhillon B."/>
            <person name="Tu Z.J."/>
            <person name="Steffenson B.J."/>
            <person name="Salamov A."/>
            <person name="Sun H."/>
            <person name="Lowry S."/>
            <person name="LaButti K."/>
            <person name="Han J."/>
            <person name="Copeland A."/>
            <person name="Lindquist E."/>
            <person name="Barry K."/>
            <person name="Schmutz J."/>
            <person name="Baker S.E."/>
            <person name="Ciuffetti L.M."/>
            <person name="Grigoriev I.V."/>
            <person name="Zhong S."/>
            <person name="Turgeon B.G."/>
        </authorList>
    </citation>
    <scope>NUCLEOTIDE SEQUENCE [LARGE SCALE GENOMIC DNA]</scope>
    <source>
        <strain evidence="1 2">26-R-13</strain>
    </source>
</reference>